<accession>A0AAV0X852</accession>
<reference evidence="1 2" key="1">
    <citation type="submission" date="2023-01" db="EMBL/GenBank/DDBJ databases">
        <authorList>
            <person name="Whitehead M."/>
        </authorList>
    </citation>
    <scope>NUCLEOTIDE SEQUENCE [LARGE SCALE GENOMIC DNA]</scope>
</reference>
<gene>
    <name evidence="1" type="ORF">MEUPH1_LOCUS18798</name>
</gene>
<name>A0AAV0X852_9HEMI</name>
<dbReference type="AlphaFoldDB" id="A0AAV0X852"/>
<dbReference type="EMBL" id="CARXXK010000003">
    <property type="protein sequence ID" value="CAI6363911.1"/>
    <property type="molecule type" value="Genomic_DNA"/>
</dbReference>
<keyword evidence="2" id="KW-1185">Reference proteome</keyword>
<evidence type="ECO:0000313" key="2">
    <source>
        <dbReference type="Proteomes" id="UP001160148"/>
    </source>
</evidence>
<sequence length="117" mass="13290">MLVSQVQLLCDLAHKVATDKDVLPLFRARKKDIGGLRTQCSLEQDSILDILIQLQREEEYNSIHVPIGNKLSENYYLIMAISDDVLVEPSVRSEPTGVNTARIQSRIQLPKDRITFI</sequence>
<organism evidence="1 2">
    <name type="scientific">Macrosiphum euphorbiae</name>
    <name type="common">potato aphid</name>
    <dbReference type="NCBI Taxonomy" id="13131"/>
    <lineage>
        <taxon>Eukaryota</taxon>
        <taxon>Metazoa</taxon>
        <taxon>Ecdysozoa</taxon>
        <taxon>Arthropoda</taxon>
        <taxon>Hexapoda</taxon>
        <taxon>Insecta</taxon>
        <taxon>Pterygota</taxon>
        <taxon>Neoptera</taxon>
        <taxon>Paraneoptera</taxon>
        <taxon>Hemiptera</taxon>
        <taxon>Sternorrhyncha</taxon>
        <taxon>Aphidomorpha</taxon>
        <taxon>Aphidoidea</taxon>
        <taxon>Aphididae</taxon>
        <taxon>Macrosiphini</taxon>
        <taxon>Macrosiphum</taxon>
    </lineage>
</organism>
<dbReference type="Proteomes" id="UP001160148">
    <property type="component" value="Unassembled WGS sequence"/>
</dbReference>
<evidence type="ECO:0000313" key="1">
    <source>
        <dbReference type="EMBL" id="CAI6363911.1"/>
    </source>
</evidence>
<protein>
    <submittedName>
        <fullName evidence="1">Uncharacterized protein</fullName>
    </submittedName>
</protein>
<proteinExistence type="predicted"/>
<comment type="caution">
    <text evidence="1">The sequence shown here is derived from an EMBL/GenBank/DDBJ whole genome shotgun (WGS) entry which is preliminary data.</text>
</comment>